<evidence type="ECO:0000313" key="17">
    <source>
        <dbReference type="Proteomes" id="UP000625079"/>
    </source>
</evidence>
<dbReference type="OrthoDB" id="9775849at2"/>
<organism evidence="14 17">
    <name type="scientific">Bradyrhizobium guangdongense</name>
    <dbReference type="NCBI Taxonomy" id="1325090"/>
    <lineage>
        <taxon>Bacteria</taxon>
        <taxon>Pseudomonadati</taxon>
        <taxon>Pseudomonadota</taxon>
        <taxon>Alphaproteobacteria</taxon>
        <taxon>Hyphomicrobiales</taxon>
        <taxon>Nitrobacteraceae</taxon>
        <taxon>Bradyrhizobium</taxon>
    </lineage>
</organism>
<feature type="active site" description="Proton acceptor" evidence="12">
    <location>
        <position position="254"/>
    </location>
</feature>
<dbReference type="GO" id="GO:0004747">
    <property type="term" value="F:ribokinase activity"/>
    <property type="evidence" value="ECO:0007669"/>
    <property type="project" value="UniProtKB-UniRule"/>
</dbReference>
<keyword evidence="9 12" id="KW-0460">Magnesium</keyword>
<evidence type="ECO:0000256" key="11">
    <source>
        <dbReference type="ARBA" id="ARBA00023277"/>
    </source>
</evidence>
<comment type="catalytic activity">
    <reaction evidence="12">
        <text>D-ribose + ATP = D-ribose 5-phosphate + ADP + H(+)</text>
        <dbReference type="Rhea" id="RHEA:13697"/>
        <dbReference type="ChEBI" id="CHEBI:15378"/>
        <dbReference type="ChEBI" id="CHEBI:30616"/>
        <dbReference type="ChEBI" id="CHEBI:47013"/>
        <dbReference type="ChEBI" id="CHEBI:78346"/>
        <dbReference type="ChEBI" id="CHEBI:456216"/>
        <dbReference type="EC" id="2.7.1.15"/>
    </reaction>
</comment>
<keyword evidence="16" id="KW-1185">Reference proteome</keyword>
<dbReference type="Gene3D" id="3.40.1190.20">
    <property type="match status" value="1"/>
</dbReference>
<dbReference type="InterPro" id="IPR002173">
    <property type="entry name" value="Carboh/pur_kinase_PfkB_CS"/>
</dbReference>
<dbReference type="InterPro" id="IPR002139">
    <property type="entry name" value="Ribo/fructo_kinase"/>
</dbReference>
<feature type="binding site" evidence="12">
    <location>
        <position position="142"/>
    </location>
    <ligand>
        <name>substrate</name>
    </ligand>
</feature>
<comment type="subunit">
    <text evidence="12">Homodimer.</text>
</comment>
<feature type="binding site" evidence="12">
    <location>
        <position position="248"/>
    </location>
    <ligand>
        <name>K(+)</name>
        <dbReference type="ChEBI" id="CHEBI:29103"/>
    </ligand>
</feature>
<dbReference type="GO" id="GO:0046872">
    <property type="term" value="F:metal ion binding"/>
    <property type="evidence" value="ECO:0007669"/>
    <property type="project" value="UniProtKB-KW"/>
</dbReference>
<feature type="binding site" evidence="12">
    <location>
        <begin position="253"/>
        <end position="254"/>
    </location>
    <ligand>
        <name>ATP</name>
        <dbReference type="ChEBI" id="CHEBI:30616"/>
    </ligand>
</feature>
<dbReference type="Proteomes" id="UP000625079">
    <property type="component" value="Unassembled WGS sequence"/>
</dbReference>
<evidence type="ECO:0000256" key="1">
    <source>
        <dbReference type="ARBA" id="ARBA00005380"/>
    </source>
</evidence>
<feature type="binding site" evidence="12">
    <location>
        <position position="284"/>
    </location>
    <ligand>
        <name>K(+)</name>
        <dbReference type="ChEBI" id="CHEBI:29103"/>
    </ligand>
</feature>
<dbReference type="PANTHER" id="PTHR10584">
    <property type="entry name" value="SUGAR KINASE"/>
    <property type="match status" value="1"/>
</dbReference>
<comment type="cofactor">
    <cofactor evidence="12">
        <name>Mg(2+)</name>
        <dbReference type="ChEBI" id="CHEBI:18420"/>
    </cofactor>
    <text evidence="12">Requires a divalent cation, most likely magnesium in vivo, as an electrophilic catalyst to aid phosphoryl group transfer. It is the chelate of the metal and the nucleotide that is the actual substrate.</text>
</comment>
<dbReference type="PROSITE" id="PS00584">
    <property type="entry name" value="PFKB_KINASES_2"/>
    <property type="match status" value="1"/>
</dbReference>
<feature type="binding site" evidence="12">
    <location>
        <begin position="41"/>
        <end position="45"/>
    </location>
    <ligand>
        <name>substrate</name>
    </ligand>
</feature>
<feature type="domain" description="Carbohydrate kinase PfkB" evidence="13">
    <location>
        <begin position="5"/>
        <end position="292"/>
    </location>
</feature>
<comment type="similarity">
    <text evidence="12">Belongs to the carbohydrate kinase PfkB family. Ribokinase subfamily.</text>
</comment>
<comment type="caution">
    <text evidence="12">Lacks conserved residue(s) required for the propagation of feature annotation.</text>
</comment>
<evidence type="ECO:0000256" key="4">
    <source>
        <dbReference type="ARBA" id="ARBA00022679"/>
    </source>
</evidence>
<geneLocation type="plasmid" evidence="15 16">
    <name>unnamed</name>
</geneLocation>
<dbReference type="RefSeq" id="WP_128929749.1">
    <property type="nucleotide sequence ID" value="NZ_BMHC01000020.1"/>
</dbReference>
<reference evidence="14" key="3">
    <citation type="submission" date="2022-12" db="EMBL/GenBank/DDBJ databases">
        <authorList>
            <person name="Sun Q."/>
            <person name="Zhou Y."/>
        </authorList>
    </citation>
    <scope>NUCLEOTIDE SEQUENCE</scope>
    <source>
        <strain evidence="14">CGMCC 1.15034</strain>
    </source>
</reference>
<comment type="similarity">
    <text evidence="1">Belongs to the carbohydrate kinase pfkB family.</text>
</comment>
<keyword evidence="11 12" id="KW-0119">Carbohydrate metabolism</keyword>
<keyword evidence="7 12" id="KW-0418">Kinase</keyword>
<comment type="function">
    <text evidence="12">Catalyzes the phosphorylation of ribose at O-5 in a reaction requiring ATP and magnesium. The resulting D-ribose-5-phosphate can then be used either for sythesis of nucleotides, histidine, and tryptophan, or as a component of the pentose phosphate pathway.</text>
</comment>
<dbReference type="AlphaFoldDB" id="A0A410VJH3"/>
<dbReference type="HAMAP" id="MF_01987">
    <property type="entry name" value="Ribokinase"/>
    <property type="match status" value="1"/>
</dbReference>
<dbReference type="PRINTS" id="PR00990">
    <property type="entry name" value="RIBOKINASE"/>
</dbReference>
<evidence type="ECO:0000256" key="3">
    <source>
        <dbReference type="ARBA" id="ARBA00016943"/>
    </source>
</evidence>
<accession>A0A410VJH3</accession>
<feature type="binding site" evidence="12">
    <location>
        <position position="186"/>
    </location>
    <ligand>
        <name>ATP</name>
        <dbReference type="ChEBI" id="CHEBI:30616"/>
    </ligand>
</feature>
<keyword evidence="5 12" id="KW-0479">Metal-binding</keyword>
<dbReference type="GO" id="GO:0005737">
    <property type="term" value="C:cytoplasm"/>
    <property type="evidence" value="ECO:0007669"/>
    <property type="project" value="UniProtKB-SubCell"/>
</dbReference>
<dbReference type="InterPro" id="IPR011877">
    <property type="entry name" value="Ribokinase"/>
</dbReference>
<evidence type="ECO:0000313" key="14">
    <source>
        <dbReference type="EMBL" id="GGI31403.1"/>
    </source>
</evidence>
<evidence type="ECO:0000256" key="2">
    <source>
        <dbReference type="ARBA" id="ARBA00012035"/>
    </source>
</evidence>
<dbReference type="EMBL" id="BMHC01000020">
    <property type="protein sequence ID" value="GGI31403.1"/>
    <property type="molecule type" value="Genomic_DNA"/>
</dbReference>
<proteinExistence type="inferred from homology"/>
<evidence type="ECO:0000256" key="10">
    <source>
        <dbReference type="ARBA" id="ARBA00022958"/>
    </source>
</evidence>
<protein>
    <recommendedName>
        <fullName evidence="3 12">Ribokinase</fullName>
        <shortName evidence="12">RK</shortName>
        <ecNumber evidence="2 12">2.7.1.15</ecNumber>
    </recommendedName>
</protein>
<keyword evidence="4 12" id="KW-0808">Transferase</keyword>
<keyword evidence="8 12" id="KW-0067">ATP-binding</keyword>
<evidence type="ECO:0000256" key="5">
    <source>
        <dbReference type="ARBA" id="ARBA00022723"/>
    </source>
</evidence>
<name>A0A410VJH3_9BRAD</name>
<evidence type="ECO:0000313" key="16">
    <source>
        <dbReference type="Proteomes" id="UP000593880"/>
    </source>
</evidence>
<dbReference type="InterPro" id="IPR029056">
    <property type="entry name" value="Ribokinase-like"/>
</dbReference>
<gene>
    <name evidence="12 14" type="primary">rbsK</name>
    <name evidence="14" type="ORF">GCM10010987_64250</name>
    <name evidence="15" type="ORF">XH86_36720</name>
</gene>
<dbReference type="PROSITE" id="PS00583">
    <property type="entry name" value="PFKB_KINASES_1"/>
    <property type="match status" value="1"/>
</dbReference>
<evidence type="ECO:0000256" key="12">
    <source>
        <dbReference type="HAMAP-Rule" id="MF_01987"/>
    </source>
</evidence>
<comment type="subcellular location">
    <subcellularLocation>
        <location evidence="12">Cytoplasm</location>
    </subcellularLocation>
</comment>
<feature type="binding site" evidence="12">
    <location>
        <position position="289"/>
    </location>
    <ligand>
        <name>K(+)</name>
        <dbReference type="ChEBI" id="CHEBI:29103"/>
    </ligand>
</feature>
<keyword evidence="12" id="KW-0963">Cytoplasm</keyword>
<feature type="binding site" evidence="12">
    <location>
        <position position="254"/>
    </location>
    <ligand>
        <name>substrate</name>
    </ligand>
</feature>
<keyword evidence="6 12" id="KW-0547">Nucleotide-binding</keyword>
<reference evidence="15 16" key="2">
    <citation type="submission" date="2018-06" db="EMBL/GenBank/DDBJ databases">
        <title>Comparative genomics of rhizobia nodulating Arachis hypogaea in China.</title>
        <authorList>
            <person name="Li Y."/>
        </authorList>
    </citation>
    <scope>NUCLEOTIDE SEQUENCE [LARGE SCALE GENOMIC DNA]</scope>
    <source>
        <strain evidence="15 16">CCBAU 51658</strain>
        <plasmid evidence="15 16">unnamed</plasmid>
    </source>
</reference>
<comment type="activity regulation">
    <text evidence="12">Activated by a monovalent cation that binds near, but not in, the active site. The most likely occupant of the site in vivo is potassium. Ion binding induces a conformational change that may alter substrate affinity.</text>
</comment>
<sequence length="313" mass="33127">MSKPRITVVGSFAVGLTIRAPNIPVFGVTMLGSSFDMGPGGKGSNQAVATARLGADSSLVAIIGKDQFADIGIDLYKAEGVDTAHVKQITEKPTAVGFIILNERGENFIIMDYGATNAMDPAFVDRAESRIRESDLVMAVLEPPVEVAMRAMELGRKYGKKTILNPAPAAPLPDEIFPLVDFLTPNESELRILLGLRPDDPRPSRELVDLLRKRGAANVIVTLGDRGVLIVTDKVDTTIPAAVVDVVDTTGAGDAFNSGFAVALAEGRDVIEAARFGVCCGALVCTKLGVIPGMARRAAADEMYRTMRASAAE</sequence>
<dbReference type="PANTHER" id="PTHR10584:SF166">
    <property type="entry name" value="RIBOKINASE"/>
    <property type="match status" value="1"/>
</dbReference>
<feature type="binding site" evidence="12">
    <location>
        <begin position="222"/>
        <end position="227"/>
    </location>
    <ligand>
        <name>ATP</name>
        <dbReference type="ChEBI" id="CHEBI:30616"/>
    </ligand>
</feature>
<feature type="binding site" evidence="12">
    <location>
        <position position="250"/>
    </location>
    <ligand>
        <name>K(+)</name>
        <dbReference type="ChEBI" id="CHEBI:29103"/>
    </ligand>
</feature>
<feature type="binding site" evidence="12">
    <location>
        <position position="287"/>
    </location>
    <ligand>
        <name>K(+)</name>
        <dbReference type="ChEBI" id="CHEBI:29103"/>
    </ligand>
</feature>
<keyword evidence="10 12" id="KW-0630">Potassium</keyword>
<dbReference type="EMBL" id="CP030058">
    <property type="protein sequence ID" value="QOZ64333.1"/>
    <property type="molecule type" value="Genomic_DNA"/>
</dbReference>
<reference evidence="14" key="1">
    <citation type="journal article" date="2014" name="Int. J. Syst. Evol. Microbiol.">
        <title>Complete genome sequence of Corynebacterium casei LMG S-19264T (=DSM 44701T), isolated from a smear-ripened cheese.</title>
        <authorList>
            <consortium name="US DOE Joint Genome Institute (JGI-PGF)"/>
            <person name="Walter F."/>
            <person name="Albersmeier A."/>
            <person name="Kalinowski J."/>
            <person name="Ruckert C."/>
        </authorList>
    </citation>
    <scope>NUCLEOTIDE SEQUENCE</scope>
    <source>
        <strain evidence="14">CGMCC 1.15034</strain>
    </source>
</reference>
<evidence type="ECO:0000259" key="13">
    <source>
        <dbReference type="Pfam" id="PF00294"/>
    </source>
</evidence>
<dbReference type="InterPro" id="IPR011611">
    <property type="entry name" value="PfkB_dom"/>
</dbReference>
<dbReference type="GO" id="GO:0019303">
    <property type="term" value="P:D-ribose catabolic process"/>
    <property type="evidence" value="ECO:0007669"/>
    <property type="project" value="UniProtKB-UniRule"/>
</dbReference>
<dbReference type="Proteomes" id="UP000593880">
    <property type="component" value="Plasmid unnamed"/>
</dbReference>
<evidence type="ECO:0000256" key="9">
    <source>
        <dbReference type="ARBA" id="ARBA00022842"/>
    </source>
</evidence>
<dbReference type="CDD" id="cd01174">
    <property type="entry name" value="ribokinase"/>
    <property type="match status" value="1"/>
</dbReference>
<dbReference type="Pfam" id="PF00294">
    <property type="entry name" value="PfkB"/>
    <property type="match status" value="1"/>
</dbReference>
<evidence type="ECO:0000313" key="15">
    <source>
        <dbReference type="EMBL" id="QOZ64333.1"/>
    </source>
</evidence>
<evidence type="ECO:0000256" key="8">
    <source>
        <dbReference type="ARBA" id="ARBA00022840"/>
    </source>
</evidence>
<keyword evidence="15" id="KW-0614">Plasmid</keyword>
<dbReference type="SUPFAM" id="SSF53613">
    <property type="entry name" value="Ribokinase-like"/>
    <property type="match status" value="1"/>
</dbReference>
<dbReference type="EC" id="2.7.1.15" evidence="2 12"/>
<evidence type="ECO:0000256" key="6">
    <source>
        <dbReference type="ARBA" id="ARBA00022741"/>
    </source>
</evidence>
<evidence type="ECO:0000256" key="7">
    <source>
        <dbReference type="ARBA" id="ARBA00022777"/>
    </source>
</evidence>
<comment type="pathway">
    <text evidence="12">Carbohydrate metabolism; D-ribose degradation; D-ribose 5-phosphate from beta-D-ribopyranose: step 2/2.</text>
</comment>
<dbReference type="GO" id="GO:0005524">
    <property type="term" value="F:ATP binding"/>
    <property type="evidence" value="ECO:0007669"/>
    <property type="project" value="UniProtKB-UniRule"/>
</dbReference>